<dbReference type="Gene3D" id="1.10.1040.20">
    <property type="entry name" value="ProC-like, C-terminal domain"/>
    <property type="match status" value="1"/>
</dbReference>
<dbReference type="AlphaFoldDB" id="A0A1C3PGA6"/>
<dbReference type="Pfam" id="PF10727">
    <property type="entry name" value="Rossmann-like"/>
    <property type="match status" value="1"/>
</dbReference>
<sequence length="315" mass="31072">MAGDADTAKGVDAAAQRPVVRTACAGGKPRVGIVGLGRAGSALGTALSDAGYPVVAVHARSVTALERARVRFPAAWVGTPAAVAEASDVAILTVSDDMIRDVAGDIASAGALRAGQVVVHASGRHGTDVLHPVLASGAFRAAVHPIMTLSGAADDAGRLAGAGFGVTADPGAQPVVNALVTAVGGRVVSVPEQARTAYHAAVVLGANYLATLVTATLELLETLGVGQPADAVAPLLEQSLRNALERGPAALTGPVRRGDTETVRAHLGALAALDQSAASAYAALAALTVDQLERAGLAGVELAAGIRDVLGTAGG</sequence>
<dbReference type="InterPro" id="IPR008927">
    <property type="entry name" value="6-PGluconate_DH-like_C_sf"/>
</dbReference>
<protein>
    <recommendedName>
        <fullName evidence="5">DUF2520 domain-containing protein</fullName>
    </recommendedName>
</protein>
<reference evidence="4" key="1">
    <citation type="submission" date="2016-02" db="EMBL/GenBank/DDBJ databases">
        <authorList>
            <person name="Wibberg D."/>
        </authorList>
    </citation>
    <scope>NUCLEOTIDE SEQUENCE [LARGE SCALE GENOMIC DNA]</scope>
</reference>
<dbReference type="InterPro" id="IPR036291">
    <property type="entry name" value="NAD(P)-bd_dom_sf"/>
</dbReference>
<dbReference type="InterPro" id="IPR018931">
    <property type="entry name" value="DUF2520"/>
</dbReference>
<evidence type="ECO:0000259" key="1">
    <source>
        <dbReference type="Pfam" id="PF10727"/>
    </source>
</evidence>
<dbReference type="InterPro" id="IPR019665">
    <property type="entry name" value="OxRdtase/DH_put_Rossmann_dom"/>
</dbReference>
<evidence type="ECO:0000313" key="4">
    <source>
        <dbReference type="Proteomes" id="UP000199013"/>
    </source>
</evidence>
<evidence type="ECO:0000313" key="3">
    <source>
        <dbReference type="EMBL" id="SBW28668.1"/>
    </source>
</evidence>
<keyword evidence="4" id="KW-1185">Reference proteome</keyword>
<dbReference type="EMBL" id="FLUV01002407">
    <property type="protein sequence ID" value="SBW28668.1"/>
    <property type="molecule type" value="Genomic_DNA"/>
</dbReference>
<organism evidence="3 4">
    <name type="scientific">Candidatus Protofrankia californiensis</name>
    <dbReference type="NCBI Taxonomy" id="1839754"/>
    <lineage>
        <taxon>Bacteria</taxon>
        <taxon>Bacillati</taxon>
        <taxon>Actinomycetota</taxon>
        <taxon>Actinomycetes</taxon>
        <taxon>Frankiales</taxon>
        <taxon>Frankiaceae</taxon>
        <taxon>Protofrankia</taxon>
    </lineage>
</organism>
<dbReference type="Gene3D" id="3.40.50.720">
    <property type="entry name" value="NAD(P)-binding Rossmann-like Domain"/>
    <property type="match status" value="1"/>
</dbReference>
<dbReference type="SUPFAM" id="SSF51735">
    <property type="entry name" value="NAD(P)-binding Rossmann-fold domains"/>
    <property type="match status" value="1"/>
</dbReference>
<dbReference type="PANTHER" id="PTHR40459">
    <property type="entry name" value="CONSERVED HYPOTHETICAL ALANINE AND LEUCINE RICH PROTEIN"/>
    <property type="match status" value="1"/>
</dbReference>
<name>A0A1C3PGA6_9ACTN</name>
<evidence type="ECO:0000259" key="2">
    <source>
        <dbReference type="Pfam" id="PF10728"/>
    </source>
</evidence>
<dbReference type="SUPFAM" id="SSF48179">
    <property type="entry name" value="6-phosphogluconate dehydrogenase C-terminal domain-like"/>
    <property type="match status" value="1"/>
</dbReference>
<dbReference type="PANTHER" id="PTHR40459:SF1">
    <property type="entry name" value="CONSERVED HYPOTHETICAL ALANINE AND LEUCINE RICH PROTEIN"/>
    <property type="match status" value="1"/>
</dbReference>
<dbReference type="InterPro" id="IPR037108">
    <property type="entry name" value="TM1727-like_C_sf"/>
</dbReference>
<accession>A0A1C3PGA6</accession>
<proteinExistence type="predicted"/>
<feature type="domain" description="DUF2520" evidence="2">
    <location>
        <begin position="164"/>
        <end position="286"/>
    </location>
</feature>
<dbReference type="Pfam" id="PF10728">
    <property type="entry name" value="DUF2520"/>
    <property type="match status" value="1"/>
</dbReference>
<dbReference type="Proteomes" id="UP000199013">
    <property type="component" value="Unassembled WGS sequence"/>
</dbReference>
<evidence type="ECO:0008006" key="5">
    <source>
        <dbReference type="Google" id="ProtNLM"/>
    </source>
</evidence>
<feature type="domain" description="Putative oxidoreductase/dehydrogenase Rossmann-like" evidence="1">
    <location>
        <begin position="29"/>
        <end position="145"/>
    </location>
</feature>
<gene>
    <name evidence="3" type="ORF">FDG2_5835</name>
</gene>